<accession>A0A815AJB3</accession>
<sequence>MFIYDSKIDLWMPKCTEYTFFAKKVYDVFQGLLSPRPMYINAIENFLCMHHYTMLLLGYIILLTLAFTAEISATVHCYICGDEEYDYQLTADNLPDALTGCSNFTATRNCYITLTWDNGKSSIGSFHDILDAPESKEMAFMAVLANDNQPYTTFRYLCATEFCNTPANLKRALRSATVEHSLVDLVPQLNSSITFDPTSCYSFQNGSVCSPSTGCQHCHITMRPNWKNVTSIEICARCDSAGRPYFEAMTYFDLIERKRYDDFDIRCLTPNCNSSDNVELVRRKTNFQFNYDKYFGTSHGNILTSSIFLIFSIIQTFYLFI</sequence>
<dbReference type="Proteomes" id="UP000663828">
    <property type="component" value="Unassembled WGS sequence"/>
</dbReference>
<evidence type="ECO:0000313" key="4">
    <source>
        <dbReference type="Proteomes" id="UP000663828"/>
    </source>
</evidence>
<gene>
    <name evidence="2" type="ORF">EDS130_LOCUS18796</name>
    <name evidence="3" type="ORF">XAT740_LOCUS26741</name>
</gene>
<keyword evidence="1" id="KW-0812">Transmembrane</keyword>
<dbReference type="AlphaFoldDB" id="A0A815AJB3"/>
<keyword evidence="1" id="KW-1133">Transmembrane helix</keyword>
<dbReference type="EMBL" id="CAJNOR010002189">
    <property type="protein sequence ID" value="CAF1260305.1"/>
    <property type="molecule type" value="Genomic_DNA"/>
</dbReference>
<organism evidence="3 4">
    <name type="scientific">Adineta ricciae</name>
    <name type="common">Rotifer</name>
    <dbReference type="NCBI Taxonomy" id="249248"/>
    <lineage>
        <taxon>Eukaryota</taxon>
        <taxon>Metazoa</taxon>
        <taxon>Spiralia</taxon>
        <taxon>Gnathifera</taxon>
        <taxon>Rotifera</taxon>
        <taxon>Eurotatoria</taxon>
        <taxon>Bdelloidea</taxon>
        <taxon>Adinetida</taxon>
        <taxon>Adinetidae</taxon>
        <taxon>Adineta</taxon>
    </lineage>
</organism>
<evidence type="ECO:0000313" key="3">
    <source>
        <dbReference type="EMBL" id="CAF1260305.1"/>
    </source>
</evidence>
<name>A0A815AJB3_ADIRI</name>
<dbReference type="Proteomes" id="UP000663852">
    <property type="component" value="Unassembled WGS sequence"/>
</dbReference>
<feature type="transmembrane region" description="Helical" evidence="1">
    <location>
        <begin position="302"/>
        <end position="320"/>
    </location>
</feature>
<dbReference type="EMBL" id="CAJNOJ010000088">
    <property type="protein sequence ID" value="CAF1077888.1"/>
    <property type="molecule type" value="Genomic_DNA"/>
</dbReference>
<proteinExistence type="predicted"/>
<keyword evidence="4" id="KW-1185">Reference proteome</keyword>
<comment type="caution">
    <text evidence="3">The sequence shown here is derived from an EMBL/GenBank/DDBJ whole genome shotgun (WGS) entry which is preliminary data.</text>
</comment>
<evidence type="ECO:0000313" key="2">
    <source>
        <dbReference type="EMBL" id="CAF1077888.1"/>
    </source>
</evidence>
<reference evidence="3" key="1">
    <citation type="submission" date="2021-02" db="EMBL/GenBank/DDBJ databases">
        <authorList>
            <person name="Nowell W R."/>
        </authorList>
    </citation>
    <scope>NUCLEOTIDE SEQUENCE</scope>
</reference>
<feature type="transmembrane region" description="Helical" evidence="1">
    <location>
        <begin position="46"/>
        <end position="67"/>
    </location>
</feature>
<protein>
    <submittedName>
        <fullName evidence="3">Uncharacterized protein</fullName>
    </submittedName>
</protein>
<keyword evidence="1" id="KW-0472">Membrane</keyword>
<evidence type="ECO:0000256" key="1">
    <source>
        <dbReference type="SAM" id="Phobius"/>
    </source>
</evidence>